<feature type="domain" description="ABC3 transporter permease C-terminal" evidence="12">
    <location>
        <begin position="180"/>
        <end position="300"/>
    </location>
</feature>
<evidence type="ECO:0000256" key="8">
    <source>
        <dbReference type="ARBA" id="ARBA00023136"/>
    </source>
</evidence>
<keyword evidence="8 10" id="KW-0472">Membrane</keyword>
<feature type="transmembrane region" description="Helical" evidence="11">
    <location>
        <begin position="173"/>
        <end position="200"/>
    </location>
</feature>
<dbReference type="GO" id="GO:0051301">
    <property type="term" value="P:cell division"/>
    <property type="evidence" value="ECO:0007669"/>
    <property type="project" value="UniProtKB-KW"/>
</dbReference>
<evidence type="ECO:0000256" key="7">
    <source>
        <dbReference type="ARBA" id="ARBA00022989"/>
    </source>
</evidence>
<keyword evidence="4 10" id="KW-1003">Cell membrane</keyword>
<dbReference type="PIRSF" id="PIRSF003097">
    <property type="entry name" value="FtsX"/>
    <property type="match status" value="1"/>
</dbReference>
<evidence type="ECO:0000256" key="9">
    <source>
        <dbReference type="ARBA" id="ARBA00023306"/>
    </source>
</evidence>
<dbReference type="InterPro" id="IPR003838">
    <property type="entry name" value="ABC3_permease_C"/>
</dbReference>
<reference evidence="14" key="2">
    <citation type="journal article" date="2021" name="PeerJ">
        <title>Extensive microbial diversity within the chicken gut microbiome revealed by metagenomics and culture.</title>
        <authorList>
            <person name="Gilroy R."/>
            <person name="Ravi A."/>
            <person name="Getino M."/>
            <person name="Pursley I."/>
            <person name="Horton D.L."/>
            <person name="Alikhan N.F."/>
            <person name="Baker D."/>
            <person name="Gharbi K."/>
            <person name="Hall N."/>
            <person name="Watson M."/>
            <person name="Adriaenssens E.M."/>
            <person name="Foster-Nyarko E."/>
            <person name="Jarju S."/>
            <person name="Secka A."/>
            <person name="Antonio M."/>
            <person name="Oren A."/>
            <person name="Chaudhuri R.R."/>
            <person name="La Ragione R."/>
            <person name="Hildebrand F."/>
            <person name="Pallen M.J."/>
        </authorList>
    </citation>
    <scope>NUCLEOTIDE SEQUENCE</scope>
    <source>
        <strain evidence="14">CHK180-2868</strain>
    </source>
</reference>
<dbReference type="PANTHER" id="PTHR47755">
    <property type="entry name" value="CELL DIVISION PROTEIN FTSX"/>
    <property type="match status" value="1"/>
</dbReference>
<organism evidence="14 15">
    <name type="scientific">Candidatus Copromonas faecavium</name>
    <name type="common">nom. illeg.</name>
    <dbReference type="NCBI Taxonomy" id="2840740"/>
    <lineage>
        <taxon>Bacteria</taxon>
        <taxon>Bacillati</taxon>
        <taxon>Bacillota</taxon>
        <taxon>Clostridia</taxon>
        <taxon>Lachnospirales</taxon>
        <taxon>Lachnospiraceae</taxon>
        <taxon>Candidatus Copromonas (nom. illeg.)</taxon>
    </lineage>
</organism>
<feature type="transmembrane region" description="Helical" evidence="11">
    <location>
        <begin position="221"/>
        <end position="248"/>
    </location>
</feature>
<gene>
    <name evidence="14" type="ORF">IAB28_07900</name>
</gene>
<evidence type="ECO:0000256" key="10">
    <source>
        <dbReference type="PIRNR" id="PIRNR003097"/>
    </source>
</evidence>
<keyword evidence="9 10" id="KW-0131">Cell cycle</keyword>
<name>A0A9D1A6R7_9FIRM</name>
<comment type="subcellular location">
    <subcellularLocation>
        <location evidence="1">Cell membrane</location>
        <topology evidence="1">Multi-pass membrane protein</topology>
    </subcellularLocation>
</comment>
<comment type="function">
    <text evidence="10">Part of the ABC transporter FtsEX involved in asymmetric cellular division facilitating the initiation of sporulation.</text>
</comment>
<evidence type="ECO:0000313" key="14">
    <source>
        <dbReference type="EMBL" id="HIR05873.1"/>
    </source>
</evidence>
<reference evidence="14" key="1">
    <citation type="submission" date="2020-10" db="EMBL/GenBank/DDBJ databases">
        <authorList>
            <person name="Gilroy R."/>
        </authorList>
    </citation>
    <scope>NUCLEOTIDE SEQUENCE</scope>
    <source>
        <strain evidence="14">CHK180-2868</strain>
    </source>
</reference>
<evidence type="ECO:0000256" key="6">
    <source>
        <dbReference type="ARBA" id="ARBA00022692"/>
    </source>
</evidence>
<sequence length="304" mass="33816">MRISTFWFCLKEGFVNMCRNVWFSLASTAIVSACIFLFCVFFSIITNVEYMVTLAETTMGITVFFDEDLSEAEIQNLGDQIAADQAGLIKDMNYISAEEAWNSFQTEYFGEEADLAEGFAEDNPLAGSASYEIFLNNISDQDRMVSYLEGLDGVRKVNYSSTAAAGLTSFNRILAMLFGAIIIMLLAVAVFLISNTISVAAEFRKNENKIMRLIGATNFMIRAPFVVEGMMIGLVGAVIPLAAMYFLYLNTVEYVTERFRLLSGLIQFLPIEQIYPRMAGISLVLGVGLGFIVSFVTIRKHLQV</sequence>
<dbReference type="GO" id="GO:0005886">
    <property type="term" value="C:plasma membrane"/>
    <property type="evidence" value="ECO:0007669"/>
    <property type="project" value="UniProtKB-SubCell"/>
</dbReference>
<dbReference type="Pfam" id="PF18075">
    <property type="entry name" value="FtsX_ECD"/>
    <property type="match status" value="1"/>
</dbReference>
<dbReference type="PROSITE" id="PS51257">
    <property type="entry name" value="PROKAR_LIPOPROTEIN"/>
    <property type="match status" value="1"/>
</dbReference>
<comment type="caution">
    <text evidence="14">The sequence shown here is derived from an EMBL/GenBank/DDBJ whole genome shotgun (WGS) entry which is preliminary data.</text>
</comment>
<keyword evidence="7 11" id="KW-1133">Transmembrane helix</keyword>
<dbReference type="InterPro" id="IPR040690">
    <property type="entry name" value="FtsX_ECD"/>
</dbReference>
<evidence type="ECO:0000256" key="1">
    <source>
        <dbReference type="ARBA" id="ARBA00004651"/>
    </source>
</evidence>
<dbReference type="PANTHER" id="PTHR47755:SF1">
    <property type="entry name" value="CELL DIVISION PROTEIN FTSX"/>
    <property type="match status" value="1"/>
</dbReference>
<evidence type="ECO:0000313" key="15">
    <source>
        <dbReference type="Proteomes" id="UP000824250"/>
    </source>
</evidence>
<dbReference type="Gene3D" id="3.30.70.3040">
    <property type="match status" value="1"/>
</dbReference>
<evidence type="ECO:0000259" key="13">
    <source>
        <dbReference type="Pfam" id="PF18075"/>
    </source>
</evidence>
<feature type="domain" description="FtsX extracellular" evidence="13">
    <location>
        <begin position="61"/>
        <end position="157"/>
    </location>
</feature>
<protein>
    <recommendedName>
        <fullName evidence="3 10">Cell division protein FtsX</fullName>
    </recommendedName>
</protein>
<evidence type="ECO:0000256" key="11">
    <source>
        <dbReference type="SAM" id="Phobius"/>
    </source>
</evidence>
<evidence type="ECO:0000256" key="3">
    <source>
        <dbReference type="ARBA" id="ARBA00021907"/>
    </source>
</evidence>
<dbReference type="AlphaFoldDB" id="A0A9D1A6R7"/>
<comment type="similarity">
    <text evidence="2 10">Belongs to the ABC-4 integral membrane protein family. FtsX subfamily.</text>
</comment>
<accession>A0A9D1A6R7</accession>
<feature type="transmembrane region" description="Helical" evidence="11">
    <location>
        <begin position="21"/>
        <end position="45"/>
    </location>
</feature>
<keyword evidence="6 11" id="KW-0812">Transmembrane</keyword>
<feature type="transmembrane region" description="Helical" evidence="11">
    <location>
        <begin position="278"/>
        <end position="298"/>
    </location>
</feature>
<evidence type="ECO:0000256" key="4">
    <source>
        <dbReference type="ARBA" id="ARBA00022475"/>
    </source>
</evidence>
<dbReference type="Proteomes" id="UP000824250">
    <property type="component" value="Unassembled WGS sequence"/>
</dbReference>
<evidence type="ECO:0000256" key="5">
    <source>
        <dbReference type="ARBA" id="ARBA00022618"/>
    </source>
</evidence>
<dbReference type="Pfam" id="PF02687">
    <property type="entry name" value="FtsX"/>
    <property type="match status" value="1"/>
</dbReference>
<dbReference type="EMBL" id="DVGC01000042">
    <property type="protein sequence ID" value="HIR05873.1"/>
    <property type="molecule type" value="Genomic_DNA"/>
</dbReference>
<dbReference type="InterPro" id="IPR004513">
    <property type="entry name" value="FtsX"/>
</dbReference>
<evidence type="ECO:0000256" key="2">
    <source>
        <dbReference type="ARBA" id="ARBA00007379"/>
    </source>
</evidence>
<evidence type="ECO:0000259" key="12">
    <source>
        <dbReference type="Pfam" id="PF02687"/>
    </source>
</evidence>
<proteinExistence type="inferred from homology"/>
<keyword evidence="5 10" id="KW-0132">Cell division</keyword>